<dbReference type="AlphaFoldDB" id="A0A4Q0YC18"/>
<evidence type="ECO:0000313" key="2">
    <source>
        <dbReference type="EMBL" id="RXJ66431.1"/>
    </source>
</evidence>
<sequence length="115" mass="14190">MSYEEIFGYGWSLNFLMFILNVYIGIKSMNTKTKEQLLYENKILSRLKNEFDKYYPYRKYETIISYLIPFTAFFRVSFRLFEMTMFFNKNRSAKLFDYMIFKYQSDIKLAKNRIK</sequence>
<accession>A0A4Q0YC18</accession>
<feature type="transmembrane region" description="Helical" evidence="1">
    <location>
        <begin position="6"/>
        <end position="26"/>
    </location>
</feature>
<name>A0A4Q0YC18_9BACT</name>
<dbReference type="RefSeq" id="WP_128982893.1">
    <property type="nucleotide sequence ID" value="NZ_PDKJ01000015.1"/>
</dbReference>
<keyword evidence="1" id="KW-0812">Transmembrane</keyword>
<proteinExistence type="predicted"/>
<comment type="caution">
    <text evidence="2">The sequence shown here is derived from an EMBL/GenBank/DDBJ whole genome shotgun (WGS) entry which is preliminary data.</text>
</comment>
<protein>
    <submittedName>
        <fullName evidence="2">Uncharacterized protein</fullName>
    </submittedName>
</protein>
<dbReference type="EMBL" id="PDKJ01000015">
    <property type="protein sequence ID" value="RXJ66431.1"/>
    <property type="molecule type" value="Genomic_DNA"/>
</dbReference>
<evidence type="ECO:0000256" key="1">
    <source>
        <dbReference type="SAM" id="Phobius"/>
    </source>
</evidence>
<feature type="transmembrane region" description="Helical" evidence="1">
    <location>
        <begin position="63"/>
        <end position="81"/>
    </location>
</feature>
<evidence type="ECO:0000313" key="3">
    <source>
        <dbReference type="Proteomes" id="UP000290172"/>
    </source>
</evidence>
<organism evidence="2 3">
    <name type="scientific">Halarcobacter ebronensis</name>
    <dbReference type="NCBI Taxonomy" id="1462615"/>
    <lineage>
        <taxon>Bacteria</taxon>
        <taxon>Pseudomonadati</taxon>
        <taxon>Campylobacterota</taxon>
        <taxon>Epsilonproteobacteria</taxon>
        <taxon>Campylobacterales</taxon>
        <taxon>Arcobacteraceae</taxon>
        <taxon>Halarcobacter</taxon>
    </lineage>
</organism>
<keyword evidence="1" id="KW-0472">Membrane</keyword>
<gene>
    <name evidence="2" type="ORF">CRV08_13220</name>
</gene>
<dbReference type="Proteomes" id="UP000290172">
    <property type="component" value="Unassembled WGS sequence"/>
</dbReference>
<keyword evidence="1" id="KW-1133">Transmembrane helix</keyword>
<reference evidence="2 3" key="1">
    <citation type="submission" date="2017-10" db="EMBL/GenBank/DDBJ databases">
        <title>Genomics of the genus Arcobacter.</title>
        <authorList>
            <person name="Perez-Cataluna A."/>
            <person name="Figueras M.J."/>
        </authorList>
    </citation>
    <scope>NUCLEOTIDE SEQUENCE [LARGE SCALE GENOMIC DNA]</scope>
    <source>
        <strain evidence="2 3">CECT 8993</strain>
    </source>
</reference>